<keyword evidence="3" id="KW-1185">Reference proteome</keyword>
<dbReference type="Proteomes" id="UP000054560">
    <property type="component" value="Unassembled WGS sequence"/>
</dbReference>
<evidence type="ECO:0000313" key="3">
    <source>
        <dbReference type="Proteomes" id="UP000054560"/>
    </source>
</evidence>
<feature type="domain" description="UspA" evidence="1">
    <location>
        <begin position="4"/>
        <end position="148"/>
    </location>
</feature>
<evidence type="ECO:0000259" key="1">
    <source>
        <dbReference type="Pfam" id="PF00582"/>
    </source>
</evidence>
<dbReference type="CDD" id="cd23659">
    <property type="entry name" value="USP_At3g01520-like"/>
    <property type="match status" value="1"/>
</dbReference>
<organism evidence="2 3">
    <name type="scientific">Sphaeroforma arctica JP610</name>
    <dbReference type="NCBI Taxonomy" id="667725"/>
    <lineage>
        <taxon>Eukaryota</taxon>
        <taxon>Ichthyosporea</taxon>
        <taxon>Ichthyophonida</taxon>
        <taxon>Sphaeroforma</taxon>
    </lineage>
</organism>
<proteinExistence type="predicted"/>
<sequence>MAPRTIVVAVNNSEGGVYAVEWAFKDFVRPTDNVILVNVVDTYTHYIPNFGTTVTFDMATNHVQKEVVENAQTLLAYLAKQMSMRPGQIETKVIAGDARDVMVELTEEQDIDVVILGTSNKTLLRRKLVGSVGSYLVEHCKCSVIIAKQKP</sequence>
<evidence type="ECO:0000313" key="2">
    <source>
        <dbReference type="EMBL" id="KNC76479.1"/>
    </source>
</evidence>
<dbReference type="PRINTS" id="PR01438">
    <property type="entry name" value="UNVRSLSTRESS"/>
</dbReference>
<dbReference type="PANTHER" id="PTHR31964:SF113">
    <property type="entry name" value="USPA DOMAIN-CONTAINING PROTEIN"/>
    <property type="match status" value="1"/>
</dbReference>
<dbReference type="AlphaFoldDB" id="A0A0L0FI71"/>
<reference evidence="2 3" key="1">
    <citation type="submission" date="2011-02" db="EMBL/GenBank/DDBJ databases">
        <title>The Genome Sequence of Sphaeroforma arctica JP610.</title>
        <authorList>
            <consortium name="The Broad Institute Genome Sequencing Platform"/>
            <person name="Russ C."/>
            <person name="Cuomo C."/>
            <person name="Young S.K."/>
            <person name="Zeng Q."/>
            <person name="Gargeya S."/>
            <person name="Alvarado L."/>
            <person name="Berlin A."/>
            <person name="Chapman S.B."/>
            <person name="Chen Z."/>
            <person name="Freedman E."/>
            <person name="Gellesch M."/>
            <person name="Goldberg J."/>
            <person name="Griggs A."/>
            <person name="Gujja S."/>
            <person name="Heilman E."/>
            <person name="Heiman D."/>
            <person name="Howarth C."/>
            <person name="Mehta T."/>
            <person name="Neiman D."/>
            <person name="Pearson M."/>
            <person name="Roberts A."/>
            <person name="Saif S."/>
            <person name="Shea T."/>
            <person name="Shenoy N."/>
            <person name="Sisk P."/>
            <person name="Stolte C."/>
            <person name="Sykes S."/>
            <person name="White J."/>
            <person name="Yandava C."/>
            <person name="Burger G."/>
            <person name="Gray M.W."/>
            <person name="Holland P.W.H."/>
            <person name="King N."/>
            <person name="Lang F.B.F."/>
            <person name="Roger A.J."/>
            <person name="Ruiz-Trillo I."/>
            <person name="Haas B."/>
            <person name="Nusbaum C."/>
            <person name="Birren B."/>
        </authorList>
    </citation>
    <scope>NUCLEOTIDE SEQUENCE [LARGE SCALE GENOMIC DNA]</scope>
    <source>
        <strain evidence="2 3">JP610</strain>
    </source>
</reference>
<dbReference type="PANTHER" id="PTHR31964">
    <property type="entry name" value="ADENINE NUCLEOTIDE ALPHA HYDROLASES-LIKE SUPERFAMILY PROTEIN"/>
    <property type="match status" value="1"/>
</dbReference>
<gene>
    <name evidence="2" type="ORF">SARC_11021</name>
</gene>
<accession>A0A0L0FI71</accession>
<dbReference type="EMBL" id="KQ243087">
    <property type="protein sequence ID" value="KNC76479.1"/>
    <property type="molecule type" value="Genomic_DNA"/>
</dbReference>
<protein>
    <recommendedName>
        <fullName evidence="1">UspA domain-containing protein</fullName>
    </recommendedName>
</protein>
<dbReference type="Pfam" id="PF00582">
    <property type="entry name" value="Usp"/>
    <property type="match status" value="1"/>
</dbReference>
<dbReference type="GeneID" id="25911525"/>
<dbReference type="InterPro" id="IPR006015">
    <property type="entry name" value="Universal_stress_UspA"/>
</dbReference>
<name>A0A0L0FI71_9EUKA</name>
<dbReference type="RefSeq" id="XP_014150381.1">
    <property type="nucleotide sequence ID" value="XM_014294906.1"/>
</dbReference>
<dbReference type="OrthoDB" id="843225at2759"/>
<dbReference type="InterPro" id="IPR014729">
    <property type="entry name" value="Rossmann-like_a/b/a_fold"/>
</dbReference>
<dbReference type="Gene3D" id="3.40.50.620">
    <property type="entry name" value="HUPs"/>
    <property type="match status" value="1"/>
</dbReference>
<dbReference type="InterPro" id="IPR006016">
    <property type="entry name" value="UspA"/>
</dbReference>
<dbReference type="SUPFAM" id="SSF52402">
    <property type="entry name" value="Adenine nucleotide alpha hydrolases-like"/>
    <property type="match status" value="1"/>
</dbReference>